<dbReference type="Gene3D" id="3.30.70.3030">
    <property type="match status" value="1"/>
</dbReference>
<dbReference type="GO" id="GO:0003723">
    <property type="term" value="F:RNA binding"/>
    <property type="evidence" value="ECO:0007669"/>
    <property type="project" value="UniProtKB-KW"/>
</dbReference>
<dbReference type="EMBL" id="SPLM01000039">
    <property type="protein sequence ID" value="TMW64746.1"/>
    <property type="molecule type" value="Genomic_DNA"/>
</dbReference>
<evidence type="ECO:0000313" key="12">
    <source>
        <dbReference type="EMBL" id="TMW64746.1"/>
    </source>
</evidence>
<evidence type="ECO:0000259" key="11">
    <source>
        <dbReference type="Pfam" id="PF17407"/>
    </source>
</evidence>
<dbReference type="InterPro" id="IPR035370">
    <property type="entry name" value="Nrap_D5"/>
</dbReference>
<evidence type="ECO:0008006" key="14">
    <source>
        <dbReference type="Google" id="ProtNLM"/>
    </source>
</evidence>
<evidence type="ECO:0000259" key="10">
    <source>
        <dbReference type="Pfam" id="PF17406"/>
    </source>
</evidence>
<evidence type="ECO:0000256" key="5">
    <source>
        <dbReference type="RuleBase" id="RU364032"/>
    </source>
</evidence>
<name>A0A8K1CJG7_PYTOL</name>
<dbReference type="InterPro" id="IPR035368">
    <property type="entry name" value="Nrap_D3"/>
</dbReference>
<feature type="domain" description="Nrap protein" evidence="11">
    <location>
        <begin position="1008"/>
        <end position="1155"/>
    </location>
</feature>
<dbReference type="InterPro" id="IPR035369">
    <property type="entry name" value="Nrap_D4"/>
</dbReference>
<dbReference type="OrthoDB" id="10251401at2759"/>
<feature type="domain" description="Nrap protein" evidence="10">
    <location>
        <begin position="846"/>
        <end position="993"/>
    </location>
</feature>
<dbReference type="GO" id="GO:0034456">
    <property type="term" value="C:UTP-C complex"/>
    <property type="evidence" value="ECO:0007669"/>
    <property type="project" value="TreeGrafter"/>
</dbReference>
<dbReference type="Pfam" id="PF03813">
    <property type="entry name" value="Nrap"/>
    <property type="match status" value="1"/>
</dbReference>
<dbReference type="GO" id="GO:0006409">
    <property type="term" value="P:tRNA export from nucleus"/>
    <property type="evidence" value="ECO:0007669"/>
    <property type="project" value="TreeGrafter"/>
</dbReference>
<proteinExistence type="inferred from homology"/>
<evidence type="ECO:0000259" key="6">
    <source>
        <dbReference type="Pfam" id="PF03813"/>
    </source>
</evidence>
<dbReference type="InterPro" id="IPR035367">
    <property type="entry name" value="Nrap_D2"/>
</dbReference>
<sequence>MTIGITIGREDVDGIMASVKAAPADAQQLRKALSKYALPSASELRHLHATDPSNSYRSSFFRLQIDELLGAVQSKPSAKSSAGLQSLLFEIKNIFDAMGEQQVTQEALQATGLPIRNHIKRKEIVLPFQKPSRLDIVGSFILKNMAFARKSQHSEYGVFTVDLAVEIPADCFLPKDLANYRYFDKRNLYLGVLVAELQSHSKLFNKVTVAGFNGDYDRPIGMLYVNPSHLQEHQIKLSKMCIRVIPVITNDIFKLSKLAPSKNNIRHDPNMSEEDMKGCSTPLYNNTILEDMMVRQHTRELHAALSESTSFVEACVLTKVWIRQRGFHKALDSVNGFLGSMLLLYLYAKKRISAQTPSDQMFKVLLQFLSSHDIQKEPLQFPPNGDGVSLTTEGLQVFKSTFDVVFLDSSGRLNLFGRLTRDAWTEIQNAAQDSLKMAQHGSLDDFSALFIKKNDFWSRYDQYFWFPAAVDVDEADEDTYTVEEKRQINDLGLERFWMRKLTSVLSRALTDRVTVVRAYTRDSDQWKMTQSGLPSRRKVAVGLRIDPENAWRIVDKGPTADDKEASAEFRRFWKEKSELRRFKDGAIVEAVVWDEIPPDNKHIILESIVRYIVPAHCPQVSANDHIRTSNASLYSALDVEEHVSTASTKKIAGTSYESTMNSVSKLWVIFNNFAKTLRDLDSLPLKLSDVMPVHPAFRYTGLFPVQPHPLAFSKGEKMGSTPMSQVSTVLEPLVLQLKFERSSAWPNEKEALRHAKTGFYVQLAHELETHHNLRCEVAIDCVDVFSHGYVFRLVINSEKELNVVTGAAGLKKVGVVNSVEYITTKQQTEYLARHANTVHALHSKNTSFGPTVRLAQRWLADKFMSNAIRVEAIELIVAHAFLNAPPTSTPHSILSGFLRFLKLLSGYDWSESPLIVDLNATLDDDKSREIIRRFEASSSSPSTHPGMFIAADYEDMDCLSSWTRFTPDKVVVQRLVALAKVSYDALQHWLSSGASSSGWKVAFSASTNEFDAVIQLNSDKLPTKKMKIEQTKGKKHPYTAHVYKNMDLTSIPVMVEFDPVQQLLQDLQLKFGHLALFFFNRIESKEILLTWKPQAFLPAKFRAITSNALLPLPKSSDADADDVMADDASTRTLAIPNIFEVLSEMQRLGNGMIRHVALQPFDEQ</sequence>
<evidence type="ECO:0000256" key="1">
    <source>
        <dbReference type="ARBA" id="ARBA00004604"/>
    </source>
</evidence>
<feature type="domain" description="Nrap protein" evidence="7">
    <location>
        <begin position="310"/>
        <end position="453"/>
    </location>
</feature>
<comment type="subcellular location">
    <subcellularLocation>
        <location evidence="1 5">Nucleus</location>
        <location evidence="1 5">Nucleolus</location>
    </subcellularLocation>
</comment>
<evidence type="ECO:0000259" key="9">
    <source>
        <dbReference type="Pfam" id="PF17405"/>
    </source>
</evidence>
<evidence type="ECO:0000259" key="7">
    <source>
        <dbReference type="Pfam" id="PF17403"/>
    </source>
</evidence>
<dbReference type="Pfam" id="PF17407">
    <property type="entry name" value="Nrap_D6"/>
    <property type="match status" value="1"/>
</dbReference>
<evidence type="ECO:0000259" key="8">
    <source>
        <dbReference type="Pfam" id="PF17404"/>
    </source>
</evidence>
<dbReference type="PANTHER" id="PTHR17972">
    <property type="entry name" value="NUCLEOLAR RNA-ASSOCIATED PROTEIN"/>
    <property type="match status" value="1"/>
</dbReference>
<gene>
    <name evidence="12" type="ORF">Poli38472_011626</name>
</gene>
<comment type="caution">
    <text evidence="12">The sequence shown here is derived from an EMBL/GenBank/DDBJ whole genome shotgun (WGS) entry which is preliminary data.</text>
</comment>
<dbReference type="InterPro" id="IPR035371">
    <property type="entry name" value="Nrap_D6"/>
</dbReference>
<dbReference type="Proteomes" id="UP000794436">
    <property type="component" value="Unassembled WGS sequence"/>
</dbReference>
<feature type="domain" description="Nrap protein" evidence="9">
    <location>
        <begin position="655"/>
        <end position="842"/>
    </location>
</feature>
<dbReference type="GO" id="GO:0032545">
    <property type="term" value="C:CURI complex"/>
    <property type="evidence" value="ECO:0007669"/>
    <property type="project" value="TreeGrafter"/>
</dbReference>
<comment type="similarity">
    <text evidence="2 5">Belongs to the NRAP family.</text>
</comment>
<evidence type="ECO:0000256" key="4">
    <source>
        <dbReference type="ARBA" id="ARBA00023242"/>
    </source>
</evidence>
<dbReference type="Gene3D" id="1.10.1410.10">
    <property type="match status" value="1"/>
</dbReference>
<dbReference type="Pfam" id="PF17406">
    <property type="entry name" value="Nrap_D5"/>
    <property type="match status" value="1"/>
</dbReference>
<evidence type="ECO:0000256" key="2">
    <source>
        <dbReference type="ARBA" id="ARBA00006674"/>
    </source>
</evidence>
<accession>A0A8K1CJG7</accession>
<keyword evidence="13" id="KW-1185">Reference proteome</keyword>
<evidence type="ECO:0000313" key="13">
    <source>
        <dbReference type="Proteomes" id="UP000794436"/>
    </source>
</evidence>
<dbReference type="Pfam" id="PF17405">
    <property type="entry name" value="Nrap_D4"/>
    <property type="match status" value="1"/>
</dbReference>
<feature type="domain" description="Nrap protein" evidence="6">
    <location>
        <begin position="161"/>
        <end position="306"/>
    </location>
</feature>
<dbReference type="GO" id="GO:0006364">
    <property type="term" value="P:rRNA processing"/>
    <property type="evidence" value="ECO:0007669"/>
    <property type="project" value="TreeGrafter"/>
</dbReference>
<evidence type="ECO:0000256" key="3">
    <source>
        <dbReference type="ARBA" id="ARBA00022884"/>
    </source>
</evidence>
<dbReference type="InterPro" id="IPR035082">
    <property type="entry name" value="Nrap_D1"/>
</dbReference>
<dbReference type="Pfam" id="PF17403">
    <property type="entry name" value="Nrap_D2"/>
    <property type="match status" value="1"/>
</dbReference>
<feature type="domain" description="Nrap protein" evidence="8">
    <location>
        <begin position="458"/>
        <end position="617"/>
    </location>
</feature>
<dbReference type="InterPro" id="IPR005554">
    <property type="entry name" value="NOL6/Upt22"/>
</dbReference>
<dbReference type="PANTHER" id="PTHR17972:SF0">
    <property type="entry name" value="NUCLEOLAR PROTEIN 6"/>
    <property type="match status" value="1"/>
</dbReference>
<dbReference type="AlphaFoldDB" id="A0A8K1CJG7"/>
<keyword evidence="4 5" id="KW-0539">Nucleus</keyword>
<organism evidence="12 13">
    <name type="scientific">Pythium oligandrum</name>
    <name type="common">Mycoparasitic fungus</name>
    <dbReference type="NCBI Taxonomy" id="41045"/>
    <lineage>
        <taxon>Eukaryota</taxon>
        <taxon>Sar</taxon>
        <taxon>Stramenopiles</taxon>
        <taxon>Oomycota</taxon>
        <taxon>Peronosporomycetes</taxon>
        <taxon>Pythiales</taxon>
        <taxon>Pythiaceae</taxon>
        <taxon>Pythium</taxon>
    </lineage>
</organism>
<dbReference type="GO" id="GO:0032040">
    <property type="term" value="C:small-subunit processome"/>
    <property type="evidence" value="ECO:0007669"/>
    <property type="project" value="TreeGrafter"/>
</dbReference>
<protein>
    <recommendedName>
        <fullName evidence="14">Nucleolar protein 6</fullName>
    </recommendedName>
</protein>
<keyword evidence="3 5" id="KW-0694">RNA-binding</keyword>
<reference evidence="12" key="1">
    <citation type="submission" date="2019-03" db="EMBL/GenBank/DDBJ databases">
        <title>Long read genome sequence of the mycoparasitic Pythium oligandrum ATCC 38472 isolated from sugarbeet rhizosphere.</title>
        <authorList>
            <person name="Gaulin E."/>
        </authorList>
    </citation>
    <scope>NUCLEOTIDE SEQUENCE</scope>
    <source>
        <strain evidence="12">ATCC 38472_TT</strain>
    </source>
</reference>
<dbReference type="Pfam" id="PF17404">
    <property type="entry name" value="Nrap_D3"/>
    <property type="match status" value="1"/>
</dbReference>